<feature type="region of interest" description="Disordered" evidence="1">
    <location>
        <begin position="105"/>
        <end position="129"/>
    </location>
</feature>
<keyword evidence="3" id="KW-1185">Reference proteome</keyword>
<dbReference type="OrthoDB" id="10256774at2759"/>
<organism evidence="2 3">
    <name type="scientific">Callosobruchus maculatus</name>
    <name type="common">Southern cowpea weevil</name>
    <name type="synonym">Pulse bruchid</name>
    <dbReference type="NCBI Taxonomy" id="64391"/>
    <lineage>
        <taxon>Eukaryota</taxon>
        <taxon>Metazoa</taxon>
        <taxon>Ecdysozoa</taxon>
        <taxon>Arthropoda</taxon>
        <taxon>Hexapoda</taxon>
        <taxon>Insecta</taxon>
        <taxon>Pterygota</taxon>
        <taxon>Neoptera</taxon>
        <taxon>Endopterygota</taxon>
        <taxon>Coleoptera</taxon>
        <taxon>Polyphaga</taxon>
        <taxon>Cucujiformia</taxon>
        <taxon>Chrysomeloidea</taxon>
        <taxon>Chrysomelidae</taxon>
        <taxon>Bruchinae</taxon>
        <taxon>Bruchini</taxon>
        <taxon>Callosobruchus</taxon>
    </lineage>
</organism>
<dbReference type="InterPro" id="IPR039253">
    <property type="entry name" value="APLF"/>
</dbReference>
<feature type="region of interest" description="Disordered" evidence="1">
    <location>
        <begin position="278"/>
        <end position="308"/>
    </location>
</feature>
<dbReference type="GO" id="GO:0005634">
    <property type="term" value="C:nucleus"/>
    <property type="evidence" value="ECO:0007669"/>
    <property type="project" value="TreeGrafter"/>
</dbReference>
<evidence type="ECO:0000313" key="3">
    <source>
        <dbReference type="Proteomes" id="UP000410492"/>
    </source>
</evidence>
<proteinExistence type="predicted"/>
<accession>A0A653CW67</accession>
<dbReference type="PANTHER" id="PTHR21315:SF2">
    <property type="entry name" value="APRATAXIN AND PNK-LIKE FACTOR"/>
    <property type="match status" value="1"/>
</dbReference>
<dbReference type="Gene3D" id="2.60.200.20">
    <property type="match status" value="1"/>
</dbReference>
<dbReference type="Proteomes" id="UP000410492">
    <property type="component" value="Unassembled WGS sequence"/>
</dbReference>
<feature type="compositionally biased region" description="Polar residues" evidence="1">
    <location>
        <begin position="286"/>
        <end position="297"/>
    </location>
</feature>
<sequence length="355" mass="39494">MTILKIYKLNDDEKPQAIISFSEKGGELKPININPCFYKAANKKHIEIVPINGRKKLHDGDSFALLADSFWFKVQLTSDDPGLNKTTIKKKETLSGATSKQSKFQVKSDDSSVSGDVINESKQSQLQDKDDADMKINALFKEIPSVPKHKINPSGKKFKSFQEAIAAEKRKPCDLTSQNCKKIKVEPAAPADKLLADKQVVDTKKLLENIRQIVIEDYPEAVSLLGDDSPKNTGPKERKYKTIKVGKNININPSVESLDSSSKKTYKPLLKTAHKCTEPSTEGKATDTSVATKNQKVPSVDPKSHKECSSEDTLLKESFGPKNNCIQQEAENIRKHANIAFENFTDHSNMYKGDD</sequence>
<dbReference type="GO" id="GO:0006302">
    <property type="term" value="P:double-strand break repair"/>
    <property type="evidence" value="ECO:0007669"/>
    <property type="project" value="InterPro"/>
</dbReference>
<evidence type="ECO:0000313" key="2">
    <source>
        <dbReference type="EMBL" id="VEN51333.1"/>
    </source>
</evidence>
<dbReference type="GO" id="GO:0035861">
    <property type="term" value="C:site of double-strand break"/>
    <property type="evidence" value="ECO:0007669"/>
    <property type="project" value="TreeGrafter"/>
</dbReference>
<dbReference type="GO" id="GO:0008408">
    <property type="term" value="F:3'-5' exonuclease activity"/>
    <property type="evidence" value="ECO:0007669"/>
    <property type="project" value="InterPro"/>
</dbReference>
<dbReference type="EMBL" id="CAACVG010008876">
    <property type="protein sequence ID" value="VEN51333.1"/>
    <property type="molecule type" value="Genomic_DNA"/>
</dbReference>
<name>A0A653CW67_CALMS</name>
<evidence type="ECO:0000256" key="1">
    <source>
        <dbReference type="SAM" id="MobiDB-lite"/>
    </source>
</evidence>
<dbReference type="AlphaFoldDB" id="A0A653CW67"/>
<dbReference type="GO" id="GO:0003906">
    <property type="term" value="F:DNA-(apurinic or apyrimidinic site) endonuclease activity"/>
    <property type="evidence" value="ECO:0007669"/>
    <property type="project" value="InterPro"/>
</dbReference>
<protein>
    <submittedName>
        <fullName evidence="2">Uncharacterized protein</fullName>
    </submittedName>
</protein>
<dbReference type="PANTHER" id="PTHR21315">
    <property type="entry name" value="APRATAXIN AND PNK-LIKE FACTOR-RELATED"/>
    <property type="match status" value="1"/>
</dbReference>
<reference evidence="2 3" key="1">
    <citation type="submission" date="2019-01" db="EMBL/GenBank/DDBJ databases">
        <authorList>
            <person name="Sayadi A."/>
        </authorList>
    </citation>
    <scope>NUCLEOTIDE SEQUENCE [LARGE SCALE GENOMIC DNA]</scope>
</reference>
<gene>
    <name evidence="2" type="ORF">CALMAC_LOCUS11833</name>
</gene>